<evidence type="ECO:0000313" key="1">
    <source>
        <dbReference type="EMBL" id="XBV86669.1"/>
    </source>
</evidence>
<dbReference type="EMBL" id="CP158299">
    <property type="protein sequence ID" value="XBV86669.1"/>
    <property type="molecule type" value="Genomic_DNA"/>
</dbReference>
<name>A0AAU7UF16_9DEIO</name>
<reference evidence="1" key="1">
    <citation type="submission" date="2024-06" db="EMBL/GenBank/DDBJ databases">
        <title>Draft Genome Sequence of Deinococcus sonorensis Type Strain KR-87, a Biofilm Producing Representative of the Genus Deinococcus.</title>
        <authorList>
            <person name="Boren L.S."/>
            <person name="Grosso R.A."/>
            <person name="Hugenberg-Cox A.N."/>
            <person name="Hill J.T.E."/>
            <person name="Albert C.M."/>
            <person name="Tuohy J.M."/>
        </authorList>
    </citation>
    <scope>NUCLEOTIDE SEQUENCE</scope>
    <source>
        <strain evidence="1">KR-87</strain>
    </source>
</reference>
<organism evidence="1">
    <name type="scientific">Deinococcus sonorensis KR-87</name>
    <dbReference type="NCBI Taxonomy" id="694439"/>
    <lineage>
        <taxon>Bacteria</taxon>
        <taxon>Thermotogati</taxon>
        <taxon>Deinococcota</taxon>
        <taxon>Deinococci</taxon>
        <taxon>Deinococcales</taxon>
        <taxon>Deinococcaceae</taxon>
        <taxon>Deinococcus</taxon>
    </lineage>
</organism>
<dbReference type="KEGG" id="dsc:ABOD76_10275"/>
<sequence>MQLTGSWSDVYGSTLALYQGGAGGHHWAVAARPEQAREAARVLEALPGKGQTLLLVYDHLTPLTAALRLYTDPLQGRPLTGVVVLDRALARGPAVSVPLRTVEQGDLSFQEGGVLPAWTDALGHSGEQGECAAASVAAQLDLAVRVCAPQDLSATLLTWWQATPHALAPGRAQTRTTLPDPAAL</sequence>
<proteinExistence type="predicted"/>
<dbReference type="RefSeq" id="WP_350244746.1">
    <property type="nucleotide sequence ID" value="NZ_CP158299.1"/>
</dbReference>
<dbReference type="AlphaFoldDB" id="A0AAU7UF16"/>
<gene>
    <name evidence="1" type="ORF">ABOD76_10275</name>
</gene>
<protein>
    <submittedName>
        <fullName evidence="1">Uncharacterized protein</fullName>
    </submittedName>
</protein>
<accession>A0AAU7UF16</accession>